<reference evidence="2 4" key="1">
    <citation type="submission" date="2016-07" db="EMBL/GenBank/DDBJ databases">
        <title>Genome sequencing of Vibrio scophthalmi strain VS-05, an isolated from Paralichthys olivaceus.</title>
        <authorList>
            <person name="Han H.-J."/>
        </authorList>
    </citation>
    <scope>NUCLEOTIDE SEQUENCE [LARGE SCALE GENOMIC DNA]</scope>
    <source>
        <strain evidence="2 4">VS-05</strain>
    </source>
</reference>
<feature type="transmembrane region" description="Helical" evidence="1">
    <location>
        <begin position="144"/>
        <end position="164"/>
    </location>
</feature>
<reference evidence="3 5" key="2">
    <citation type="submission" date="2016-08" db="EMBL/GenBank/DDBJ databases">
        <title>Genome sequencing of Vibrio scophthalmi strain FP3289, an isolated from Paralichthys olivaceus.</title>
        <authorList>
            <person name="Han H.-J."/>
        </authorList>
    </citation>
    <scope>NUCLEOTIDE SEQUENCE [LARGE SCALE GENOMIC DNA]</scope>
    <source>
        <strain evidence="3 5">FP3289</strain>
    </source>
</reference>
<evidence type="ECO:0000313" key="3">
    <source>
        <dbReference type="EMBL" id="ODS05335.1"/>
    </source>
</evidence>
<protein>
    <recommendedName>
        <fullName evidence="6">DNA mismatch repair protein</fullName>
    </recommendedName>
</protein>
<keyword evidence="4" id="KW-1185">Reference proteome</keyword>
<dbReference type="STRING" id="45658.VSVS12_03084"/>
<dbReference type="EMBL" id="CP016415">
    <property type="protein sequence ID" value="ANU39143.1"/>
    <property type="molecule type" value="Genomic_DNA"/>
</dbReference>
<name>A0A1C7FI63_9VIBR</name>
<feature type="transmembrane region" description="Helical" evidence="1">
    <location>
        <begin position="7"/>
        <end position="30"/>
    </location>
</feature>
<proteinExistence type="predicted"/>
<evidence type="ECO:0000313" key="4">
    <source>
        <dbReference type="Proteomes" id="UP000092528"/>
    </source>
</evidence>
<evidence type="ECO:0008006" key="6">
    <source>
        <dbReference type="Google" id="ProtNLM"/>
    </source>
</evidence>
<dbReference type="GeneID" id="96874311"/>
<keyword evidence="1" id="KW-1133">Transmembrane helix</keyword>
<evidence type="ECO:0000313" key="5">
    <source>
        <dbReference type="Proteomes" id="UP000095131"/>
    </source>
</evidence>
<dbReference type="RefSeq" id="WP_009733710.1">
    <property type="nucleotide sequence ID" value="NZ_CP016415.1"/>
</dbReference>
<keyword evidence="1" id="KW-0472">Membrane</keyword>
<dbReference type="OrthoDB" id="6214359at2"/>
<sequence>MKLSLPPAWLLVLVGLVLNILAILMSSIVLEDLGGEVAHLSQQKQDHLYSIQLAWNSVETLERKRESLLLYMAQPQPIAEVAHAIRMDLNDWLNTPIPPLVKHNVMQLMELIDDAQREYRDQIDGFYLNNITLSEQMAQLQERIAWYRNISLFLQVFGLALILARDLARK</sequence>
<accession>A0A1C7FI63</accession>
<gene>
    <name evidence="3" type="ORF">VSF3289_04476</name>
    <name evidence="2" type="ORF">VSVS05_04107</name>
</gene>
<evidence type="ECO:0000256" key="1">
    <source>
        <dbReference type="SAM" id="Phobius"/>
    </source>
</evidence>
<evidence type="ECO:0000313" key="2">
    <source>
        <dbReference type="EMBL" id="ANU39143.1"/>
    </source>
</evidence>
<dbReference type="PATRIC" id="fig|45658.7.peg.4083"/>
<dbReference type="AlphaFoldDB" id="A0A1C7FI63"/>
<organism evidence="2 4">
    <name type="scientific">Vibrio scophthalmi</name>
    <dbReference type="NCBI Taxonomy" id="45658"/>
    <lineage>
        <taxon>Bacteria</taxon>
        <taxon>Pseudomonadati</taxon>
        <taxon>Pseudomonadota</taxon>
        <taxon>Gammaproteobacteria</taxon>
        <taxon>Vibrionales</taxon>
        <taxon>Vibrionaceae</taxon>
        <taxon>Vibrio</taxon>
    </lineage>
</organism>
<dbReference type="Proteomes" id="UP000092528">
    <property type="component" value="Chromosome 2"/>
</dbReference>
<keyword evidence="1" id="KW-0812">Transmembrane</keyword>
<dbReference type="EMBL" id="MDCJ01000007">
    <property type="protein sequence ID" value="ODS05335.1"/>
    <property type="molecule type" value="Genomic_DNA"/>
</dbReference>
<dbReference type="Proteomes" id="UP000095131">
    <property type="component" value="Unassembled WGS sequence"/>
</dbReference>